<gene>
    <name evidence="2" type="ORF">D4L85_13340</name>
</gene>
<dbReference type="KEGG" id="chk:D4L85_13340"/>
<keyword evidence="3" id="KW-1185">Reference proteome</keyword>
<evidence type="ECO:0000313" key="2">
    <source>
        <dbReference type="EMBL" id="AYB31498.1"/>
    </source>
</evidence>
<feature type="transmembrane region" description="Helical" evidence="1">
    <location>
        <begin position="126"/>
        <end position="144"/>
    </location>
</feature>
<name>A0A385SRL2_9BACT</name>
<evidence type="ECO:0000313" key="3">
    <source>
        <dbReference type="Proteomes" id="UP000266183"/>
    </source>
</evidence>
<dbReference type="Proteomes" id="UP000266183">
    <property type="component" value="Chromosome"/>
</dbReference>
<keyword evidence="1" id="KW-0812">Transmembrane</keyword>
<dbReference type="AlphaFoldDB" id="A0A385SRL2"/>
<keyword evidence="1" id="KW-1133">Transmembrane helix</keyword>
<organism evidence="2 3">
    <name type="scientific">Chryseolinea soli</name>
    <dbReference type="NCBI Taxonomy" id="2321403"/>
    <lineage>
        <taxon>Bacteria</taxon>
        <taxon>Pseudomonadati</taxon>
        <taxon>Bacteroidota</taxon>
        <taxon>Cytophagia</taxon>
        <taxon>Cytophagales</taxon>
        <taxon>Fulvivirgaceae</taxon>
        <taxon>Chryseolinea</taxon>
    </lineage>
</organism>
<dbReference type="EMBL" id="CP032382">
    <property type="protein sequence ID" value="AYB31498.1"/>
    <property type="molecule type" value="Genomic_DNA"/>
</dbReference>
<reference evidence="3" key="1">
    <citation type="submission" date="2018-09" db="EMBL/GenBank/DDBJ databases">
        <title>Chryseolinea sp. KIS68-18 isolated from soil.</title>
        <authorList>
            <person name="Weon H.-Y."/>
            <person name="Kwon S.-W."/>
            <person name="Lee S.A."/>
        </authorList>
    </citation>
    <scope>NUCLEOTIDE SEQUENCE [LARGE SCALE GENOMIC DNA]</scope>
    <source>
        <strain evidence="3">KIS68-18</strain>
    </source>
</reference>
<protein>
    <submittedName>
        <fullName evidence="2">Uncharacterized protein</fullName>
    </submittedName>
</protein>
<dbReference type="RefSeq" id="WP_119754769.1">
    <property type="nucleotide sequence ID" value="NZ_CP032382.1"/>
</dbReference>
<accession>A0A385SRL2</accession>
<evidence type="ECO:0000256" key="1">
    <source>
        <dbReference type="SAM" id="Phobius"/>
    </source>
</evidence>
<feature type="transmembrane region" description="Helical" evidence="1">
    <location>
        <begin position="86"/>
        <end position="106"/>
    </location>
</feature>
<sequence length="163" mass="18651">MHFKLKKTFTTSLSATEATTALSKLLNSRSKFLFFSFVRCFGSISGNEFTLRTPNRDRFGIFHPKIKGSIHPENPTMINTRIVPPYLVICIYLIFLVYGLQVIFYTDKMTINGVSRVPELSERIDVALLVIAVFSILLYVNIIWPLKRLEAYLKAALKLEDRG</sequence>
<proteinExistence type="predicted"/>
<keyword evidence="1" id="KW-0472">Membrane</keyword>